<feature type="compositionally biased region" description="Basic and acidic residues" evidence="1">
    <location>
        <begin position="372"/>
        <end position="384"/>
    </location>
</feature>
<dbReference type="AlphaFoldDB" id="A0A7M7K061"/>
<feature type="compositionally biased region" description="Polar residues" evidence="1">
    <location>
        <begin position="290"/>
        <end position="299"/>
    </location>
</feature>
<reference evidence="2" key="1">
    <citation type="submission" date="2021-01" db="UniProtKB">
        <authorList>
            <consortium name="EnsemblMetazoa"/>
        </authorList>
    </citation>
    <scope>IDENTIFICATION</scope>
</reference>
<feature type="compositionally biased region" description="Low complexity" evidence="1">
    <location>
        <begin position="385"/>
        <end position="396"/>
    </location>
</feature>
<evidence type="ECO:0000256" key="1">
    <source>
        <dbReference type="SAM" id="MobiDB-lite"/>
    </source>
</evidence>
<name>A0A7M7K061_VARDE</name>
<dbReference type="OrthoDB" id="10526557at2759"/>
<feature type="compositionally biased region" description="Polar residues" evidence="1">
    <location>
        <begin position="266"/>
        <end position="281"/>
    </location>
</feature>
<feature type="region of interest" description="Disordered" evidence="1">
    <location>
        <begin position="354"/>
        <end position="411"/>
    </location>
</feature>
<feature type="compositionally biased region" description="Low complexity" evidence="1">
    <location>
        <begin position="357"/>
        <end position="371"/>
    </location>
</feature>
<keyword evidence="3" id="KW-1185">Reference proteome</keyword>
<dbReference type="KEGG" id="vde:111249608"/>
<sequence length="411" mass="46366">MHSCGPTIDIRLRYEKSVFRNTCRLLSYNQKVRIQRRAINTIREQEVPQNVSLDGQDTRDKERDLPLNNMQSNFERLWSKFIEKKRMEELRQHEINRRALPLPDYVPPLRRALPDTQSVPRYLQSTYSARKKMLDVPSAIGRAQPTVFNNNSSNVQYNSYSNHTYNKTTSPTGRPKSRSPIDNLYTGETRRTLVTCATASSAAKQRPPVRLRQQQQLSQKISGIVNNNNSVANSSSSRSRSCHSLTSHNRSSSKKSSTPVGRSTLKPATSDTELSRRSTSPYGGPHVRETTSSSSYPLDYNSYSGPKSYTSSLVCQSSLQPVTLSPRLARRSLTALNRLTQIAQEGRKKLETNIFPSKTSSSSTLRRTGTFTKEDDISTRDVRRSGVPSSSSRQRPASITEPGLWRGSYVK</sequence>
<evidence type="ECO:0000313" key="2">
    <source>
        <dbReference type="EnsemblMetazoa" id="XP_022659404"/>
    </source>
</evidence>
<feature type="region of interest" description="Disordered" evidence="1">
    <location>
        <begin position="144"/>
        <end position="186"/>
    </location>
</feature>
<dbReference type="EnsemblMetazoa" id="XM_022803669">
    <property type="protein sequence ID" value="XP_022659404"/>
    <property type="gene ID" value="LOC111249608"/>
</dbReference>
<protein>
    <submittedName>
        <fullName evidence="2">Uncharacterized protein</fullName>
    </submittedName>
</protein>
<evidence type="ECO:0000313" key="3">
    <source>
        <dbReference type="Proteomes" id="UP000594260"/>
    </source>
</evidence>
<feature type="compositionally biased region" description="Low complexity" evidence="1">
    <location>
        <begin position="205"/>
        <end position="263"/>
    </location>
</feature>
<feature type="compositionally biased region" description="Polar residues" evidence="1">
    <location>
        <begin position="163"/>
        <end position="172"/>
    </location>
</feature>
<dbReference type="Proteomes" id="UP000594260">
    <property type="component" value="Unplaced"/>
</dbReference>
<feature type="compositionally biased region" description="Low complexity" evidence="1">
    <location>
        <begin position="149"/>
        <end position="162"/>
    </location>
</feature>
<feature type="region of interest" description="Disordered" evidence="1">
    <location>
        <begin position="198"/>
        <end position="299"/>
    </location>
</feature>
<accession>A0A7M7K061</accession>
<dbReference type="GeneID" id="111249608"/>
<organism evidence="2 3">
    <name type="scientific">Varroa destructor</name>
    <name type="common">Honeybee mite</name>
    <dbReference type="NCBI Taxonomy" id="109461"/>
    <lineage>
        <taxon>Eukaryota</taxon>
        <taxon>Metazoa</taxon>
        <taxon>Ecdysozoa</taxon>
        <taxon>Arthropoda</taxon>
        <taxon>Chelicerata</taxon>
        <taxon>Arachnida</taxon>
        <taxon>Acari</taxon>
        <taxon>Parasitiformes</taxon>
        <taxon>Mesostigmata</taxon>
        <taxon>Gamasina</taxon>
        <taxon>Dermanyssoidea</taxon>
        <taxon>Varroidae</taxon>
        <taxon>Varroa</taxon>
    </lineage>
</organism>
<proteinExistence type="predicted"/>
<dbReference type="RefSeq" id="XP_022659404.1">
    <property type="nucleotide sequence ID" value="XM_022803669.1"/>
</dbReference>
<dbReference type="InParanoid" id="A0A7M7K061"/>